<dbReference type="SUPFAM" id="SSF55753">
    <property type="entry name" value="Actin depolymerizing proteins"/>
    <property type="match status" value="1"/>
</dbReference>
<protein>
    <recommendedName>
        <fullName evidence="3">Cofilin</fullName>
    </recommendedName>
    <alternativeName>
        <fullName evidence="5">Actin-depolymerizing factor 1</fullName>
    </alternativeName>
</protein>
<dbReference type="Pfam" id="PF00241">
    <property type="entry name" value="Cofilin_ADF"/>
    <property type="match status" value="1"/>
</dbReference>
<name>A0A8H4XKP7_9HYPO</name>
<dbReference type="PROSITE" id="PS51263">
    <property type="entry name" value="ADF_H"/>
    <property type="match status" value="1"/>
</dbReference>
<dbReference type="InterPro" id="IPR029006">
    <property type="entry name" value="ADF-H/Gelsolin-like_dom_sf"/>
</dbReference>
<comment type="subcellular location">
    <subcellularLocation>
        <location evidence="1">Nucleus matrix</location>
    </subcellularLocation>
</comment>
<sequence length="185" mass="20410">MSRHHVFVVTCQGRRVTSAGNRIPQTGNLKKWLFDQGRHSTSSHLSRTTGVYTATLRTMSAPCGVSIDKECIVALNELISSRGPSKIKFVIFRVADDEKAVMVEETSSEQDYETFRQKLTSAVDKLGKPAPRYAVYDVDYDLGENGKSTMGDLKKALNLDASIHADNLDEIEWESVVKVASGGKV</sequence>
<dbReference type="OrthoDB" id="10249245at2759"/>
<evidence type="ECO:0000256" key="2">
    <source>
        <dbReference type="ARBA" id="ARBA00006844"/>
    </source>
</evidence>
<reference evidence="7" key="2">
    <citation type="submission" date="2020-05" db="EMBL/GenBank/DDBJ databases">
        <authorList>
            <person name="Kim H.-S."/>
            <person name="Proctor R.H."/>
            <person name="Brown D.W."/>
        </authorList>
    </citation>
    <scope>NUCLEOTIDE SEQUENCE</scope>
    <source>
        <strain evidence="7">NRRL 22465</strain>
    </source>
</reference>
<evidence type="ECO:0000256" key="3">
    <source>
        <dbReference type="ARBA" id="ARBA00015630"/>
    </source>
</evidence>
<evidence type="ECO:0000256" key="4">
    <source>
        <dbReference type="ARBA" id="ARBA00023203"/>
    </source>
</evidence>
<accession>A0A8H4XKP7</accession>
<dbReference type="GO" id="GO:0016363">
    <property type="term" value="C:nuclear matrix"/>
    <property type="evidence" value="ECO:0007669"/>
    <property type="project" value="UniProtKB-SubCell"/>
</dbReference>
<dbReference type="GO" id="GO:0003779">
    <property type="term" value="F:actin binding"/>
    <property type="evidence" value="ECO:0007669"/>
    <property type="project" value="UniProtKB-KW"/>
</dbReference>
<dbReference type="PANTHER" id="PTHR11913">
    <property type="entry name" value="COFILIN-RELATED"/>
    <property type="match status" value="1"/>
</dbReference>
<dbReference type="Gene3D" id="3.40.20.10">
    <property type="entry name" value="Severin"/>
    <property type="match status" value="1"/>
</dbReference>
<evidence type="ECO:0000259" key="6">
    <source>
        <dbReference type="PROSITE" id="PS51263"/>
    </source>
</evidence>
<keyword evidence="4" id="KW-0009">Actin-binding</keyword>
<comment type="similarity">
    <text evidence="2">Belongs to the actin-binding proteins ADF family.</text>
</comment>
<comment type="caution">
    <text evidence="7">The sequence shown here is derived from an EMBL/GenBank/DDBJ whole genome shotgun (WGS) entry which is preliminary data.</text>
</comment>
<feature type="domain" description="ADF-H" evidence="6">
    <location>
        <begin position="64"/>
        <end position="185"/>
    </location>
</feature>
<evidence type="ECO:0000313" key="8">
    <source>
        <dbReference type="Proteomes" id="UP000635477"/>
    </source>
</evidence>
<dbReference type="InterPro" id="IPR002108">
    <property type="entry name" value="ADF-H"/>
</dbReference>
<gene>
    <name evidence="7" type="ORF">FZEAL_4523</name>
</gene>
<dbReference type="SMART" id="SM00102">
    <property type="entry name" value="ADF"/>
    <property type="match status" value="1"/>
</dbReference>
<dbReference type="InterPro" id="IPR017904">
    <property type="entry name" value="ADF/Cofilin"/>
</dbReference>
<proteinExistence type="inferred from homology"/>
<dbReference type="AlphaFoldDB" id="A0A8H4XKP7"/>
<dbReference type="EMBL" id="JABEYC010000313">
    <property type="protein sequence ID" value="KAF4979214.1"/>
    <property type="molecule type" value="Genomic_DNA"/>
</dbReference>
<evidence type="ECO:0000313" key="7">
    <source>
        <dbReference type="EMBL" id="KAF4979214.1"/>
    </source>
</evidence>
<dbReference type="GO" id="GO:0030042">
    <property type="term" value="P:actin filament depolymerization"/>
    <property type="evidence" value="ECO:0007669"/>
    <property type="project" value="InterPro"/>
</dbReference>
<organism evidence="7 8">
    <name type="scientific">Fusarium zealandicum</name>
    <dbReference type="NCBI Taxonomy" id="1053134"/>
    <lineage>
        <taxon>Eukaryota</taxon>
        <taxon>Fungi</taxon>
        <taxon>Dikarya</taxon>
        <taxon>Ascomycota</taxon>
        <taxon>Pezizomycotina</taxon>
        <taxon>Sordariomycetes</taxon>
        <taxon>Hypocreomycetidae</taxon>
        <taxon>Hypocreales</taxon>
        <taxon>Nectriaceae</taxon>
        <taxon>Fusarium</taxon>
        <taxon>Fusarium staphyleae species complex</taxon>
    </lineage>
</organism>
<keyword evidence="8" id="KW-1185">Reference proteome</keyword>
<dbReference type="GO" id="GO:0015629">
    <property type="term" value="C:actin cytoskeleton"/>
    <property type="evidence" value="ECO:0007669"/>
    <property type="project" value="InterPro"/>
</dbReference>
<reference evidence="7" key="1">
    <citation type="journal article" date="2020" name="BMC Genomics">
        <title>Correction to: Identification and distribution of gene clusters required for synthesis of sphingolipid metabolism inhibitors in diverse species of the filamentous fungus Fusarium.</title>
        <authorList>
            <person name="Kim H.S."/>
            <person name="Lohmar J.M."/>
            <person name="Busman M."/>
            <person name="Brown D.W."/>
            <person name="Naumann T.A."/>
            <person name="Divon H.H."/>
            <person name="Lysoe E."/>
            <person name="Uhlig S."/>
            <person name="Proctor R.H."/>
        </authorList>
    </citation>
    <scope>NUCLEOTIDE SEQUENCE</scope>
    <source>
        <strain evidence="7">NRRL 22465</strain>
    </source>
</reference>
<evidence type="ECO:0000256" key="5">
    <source>
        <dbReference type="ARBA" id="ARBA00032427"/>
    </source>
</evidence>
<dbReference type="Proteomes" id="UP000635477">
    <property type="component" value="Unassembled WGS sequence"/>
</dbReference>
<evidence type="ECO:0000256" key="1">
    <source>
        <dbReference type="ARBA" id="ARBA00004109"/>
    </source>
</evidence>